<sequence>MEPRDYDARSEESAIQPSYSLVDKLGGVLARRSSFRSSNDTPPAQREEPLQAGSSHHQKPQEKSEYMRTLMAAVGAGEEEVPSPEETGWEGSTSSSGTDQGREQNPEQAQQQNPGAGRGQVEPRLSDVLNSRLGRSKLLRSAQGGVPGRRIQPQRSTLGPRDSGPLHEDVLLGHHQDEAVDTVHGHKEFVKSWFEHIDDGGGVEQTPPDSPHGRGAPNPRPPQKQPGSRRQTGFGTGSGAGSFTFSVDNISQYAPSHFADMEQKFMEQTEGPKHVPPAQKVAQPKSCLKPGGGSEKKSSMYRLPDELPEHLAIQMPNLDSTKWENYVHAALWRVGRHFGFQAFNPNPKTADLAIQDYVPATIFCASDHLCSLLCKNNYIRKTQGTDSDEMRFAKALHELHADIFQPYEEQWTKLVDLSWRPQEQNNVLESHSYYHPTVVHGLLCELSLYLLIYTESANLRHTPELLWFLYWCMNHSYVMHELWKSGMPRVEMDARIRCVELRNHYQHLIHDVQTQLQLHPSRVRPEDCGRISSICSRLPEYSEVNKNDYDLLADLIAFGDGGFFCNRIVTPVFDVMAYEIGHLSALGVDVAHRLGYDDFNESLCIKEIVHETLADLRVNPTRVAQAIWNDSWVALTSLGFARGHAMGAFDAMVASEFWLSRVFVKTYRERRTALALYRAYYRVFASQMCLYQAIQVIAFVGFEWRAMSSVFVTATGMKAFERFCNWFMTREPREPTNTILSKYFASKGRFKTTHGLDERALNTTYGSTAEADWAENRRLALAGKSEPISSPLANFRGGMAQLQRRHHVIEGTPIYGIFGFVEWVLFFCFNCAWYVAQYYESSIQQDLRDWWAVYCGCFLGLHFIHWCLTVRDGYMESLTHMLRLPKYFTVHSPRPVPKCWIAGKMHMKWKLWRLNNLFWILVFCMKLPFDYFVIASPATGPLRLVQQRGWLECGPDTYGGSNWYTYPFPCIGGDWLLQTVRVAPFVVIIYMDTSLFYQIATTIYGVLRGLFKLDLGVLTSWGEMVTEFYRAPARWWHKCMSPMGNHNHLAMVKQYMILEEMQSGATGQVSDGRMFKQVVLTPEMINDRKRHADALKLQRKRTSGSLTSMRNKQRPIGAGRKQRANVVMASETDKDTAKEGEEKGALDALKPASPCPPPPATCKSCKPLPHPAHSSTPAQESSCSISARRYLTRLRHAL</sequence>
<gene>
    <name evidence="4" type="ORF">DUNSADRAFT_8080</name>
</gene>
<dbReference type="InterPro" id="IPR026899">
    <property type="entry name" value="FKS1-like_dom1"/>
</dbReference>
<dbReference type="Pfam" id="PF14288">
    <property type="entry name" value="FKS1_dom1"/>
    <property type="match status" value="1"/>
</dbReference>
<dbReference type="Proteomes" id="UP000815325">
    <property type="component" value="Unassembled WGS sequence"/>
</dbReference>
<feature type="compositionally biased region" description="Basic and acidic residues" evidence="1">
    <location>
        <begin position="1"/>
        <end position="12"/>
    </location>
</feature>
<feature type="compositionally biased region" description="Basic and acidic residues" evidence="1">
    <location>
        <begin position="1131"/>
        <end position="1145"/>
    </location>
</feature>
<feature type="transmembrane region" description="Helical" evidence="2">
    <location>
        <begin position="851"/>
        <end position="868"/>
    </location>
</feature>
<keyword evidence="2" id="KW-0472">Membrane</keyword>
<feature type="region of interest" description="Disordered" evidence="1">
    <location>
        <begin position="1098"/>
        <end position="1184"/>
    </location>
</feature>
<feature type="transmembrane region" description="Helical" evidence="2">
    <location>
        <begin position="679"/>
        <end position="702"/>
    </location>
</feature>
<feature type="compositionally biased region" description="Low complexity" evidence="1">
    <location>
        <begin position="106"/>
        <end position="115"/>
    </location>
</feature>
<feature type="domain" description="1,3-beta-glucan synthase component FKS1-like" evidence="3">
    <location>
        <begin position="440"/>
        <end position="613"/>
    </location>
</feature>
<dbReference type="PANTHER" id="PTHR12741:SF48">
    <property type="entry name" value="1,3-BETA-GLUCAN SYNTHASE COMPONENT FKS1-RELATED"/>
    <property type="match status" value="1"/>
</dbReference>
<keyword evidence="5" id="KW-1185">Reference proteome</keyword>
<evidence type="ECO:0000259" key="3">
    <source>
        <dbReference type="SMART" id="SM01205"/>
    </source>
</evidence>
<proteinExistence type="predicted"/>
<evidence type="ECO:0000313" key="5">
    <source>
        <dbReference type="Proteomes" id="UP000815325"/>
    </source>
</evidence>
<evidence type="ECO:0000313" key="4">
    <source>
        <dbReference type="EMBL" id="KAF5834980.1"/>
    </source>
</evidence>
<evidence type="ECO:0000256" key="1">
    <source>
        <dbReference type="SAM" id="MobiDB-lite"/>
    </source>
</evidence>
<keyword evidence="2" id="KW-0812">Transmembrane</keyword>
<dbReference type="EMBL" id="MU069728">
    <property type="protein sequence ID" value="KAF5834980.1"/>
    <property type="molecule type" value="Genomic_DNA"/>
</dbReference>
<comment type="caution">
    <text evidence="4">The sequence shown here is derived from an EMBL/GenBank/DDBJ whole genome shotgun (WGS) entry which is preliminary data.</text>
</comment>
<dbReference type="PANTHER" id="PTHR12741">
    <property type="entry name" value="LYST-INTERACTING PROTEIN LIP5 DOPAMINE RESPONSIVE PROTEIN DRG-1"/>
    <property type="match status" value="1"/>
</dbReference>
<name>A0ABQ7GK33_DUNSA</name>
<feature type="region of interest" description="Disordered" evidence="1">
    <location>
        <begin position="198"/>
        <end position="241"/>
    </location>
</feature>
<feature type="compositionally biased region" description="Polar residues" evidence="1">
    <location>
        <begin position="1173"/>
        <end position="1184"/>
    </location>
</feature>
<organism evidence="4 5">
    <name type="scientific">Dunaliella salina</name>
    <name type="common">Green alga</name>
    <name type="synonym">Protococcus salinus</name>
    <dbReference type="NCBI Taxonomy" id="3046"/>
    <lineage>
        <taxon>Eukaryota</taxon>
        <taxon>Viridiplantae</taxon>
        <taxon>Chlorophyta</taxon>
        <taxon>core chlorophytes</taxon>
        <taxon>Chlorophyceae</taxon>
        <taxon>CS clade</taxon>
        <taxon>Chlamydomonadales</taxon>
        <taxon>Dunaliellaceae</taxon>
        <taxon>Dunaliella</taxon>
    </lineage>
</organism>
<feature type="compositionally biased region" description="Low complexity" evidence="1">
    <location>
        <begin position="84"/>
        <end position="98"/>
    </location>
</feature>
<accession>A0ABQ7GK33</accession>
<evidence type="ECO:0000256" key="2">
    <source>
        <dbReference type="SAM" id="Phobius"/>
    </source>
</evidence>
<feature type="region of interest" description="Disordered" evidence="1">
    <location>
        <begin position="1"/>
        <end position="169"/>
    </location>
</feature>
<feature type="region of interest" description="Disordered" evidence="1">
    <location>
        <begin position="267"/>
        <end position="299"/>
    </location>
</feature>
<feature type="transmembrane region" description="Helical" evidence="2">
    <location>
        <begin position="914"/>
        <end position="934"/>
    </location>
</feature>
<dbReference type="SMART" id="SM01205">
    <property type="entry name" value="FKS1_dom1"/>
    <property type="match status" value="1"/>
</dbReference>
<reference evidence="4" key="1">
    <citation type="submission" date="2017-08" db="EMBL/GenBank/DDBJ databases">
        <authorList>
            <person name="Polle J.E."/>
            <person name="Barry K."/>
            <person name="Cushman J."/>
            <person name="Schmutz J."/>
            <person name="Tran D."/>
            <person name="Hathwaick L.T."/>
            <person name="Yim W.C."/>
            <person name="Jenkins J."/>
            <person name="Mckie-Krisberg Z.M."/>
            <person name="Prochnik S."/>
            <person name="Lindquist E."/>
            <person name="Dockter R.B."/>
            <person name="Adam C."/>
            <person name="Molina H."/>
            <person name="Bunkerborg J."/>
            <person name="Jin E."/>
            <person name="Buchheim M."/>
            <person name="Magnuson J."/>
        </authorList>
    </citation>
    <scope>NUCLEOTIDE SEQUENCE</scope>
    <source>
        <strain evidence="4">CCAP 19/18</strain>
    </source>
</reference>
<feature type="transmembrane region" description="Helical" evidence="2">
    <location>
        <begin position="814"/>
        <end position="836"/>
    </location>
</feature>
<protein>
    <recommendedName>
        <fullName evidence="3">1,3-beta-glucan synthase component FKS1-like domain-containing protein</fullName>
    </recommendedName>
</protein>
<keyword evidence="2" id="KW-1133">Transmembrane helix</keyword>